<keyword evidence="1" id="KW-0472">Membrane</keyword>
<evidence type="ECO:0000256" key="2">
    <source>
        <dbReference type="SAM" id="SignalP"/>
    </source>
</evidence>
<sequence>MKPQKLLSLGFLLCSLTCLLVMVASSPSPLYALRIKDKVGSKPRSRDNYRAWPRNFRDYLWDFFKNSVPPAAIFAFLITTILMGTLFCLTILIDEPVQ</sequence>
<keyword evidence="4" id="KW-1185">Reference proteome</keyword>
<dbReference type="GeneTree" id="ENSGT00390000005685"/>
<keyword evidence="1" id="KW-1133">Transmembrane helix</keyword>
<dbReference type="PANTHER" id="PTHR41687">
    <property type="entry name" value="SMALL INTEGRAL MEMBRANE PROTEIN 9"/>
    <property type="match status" value="1"/>
</dbReference>
<gene>
    <name evidence="3" type="primary">SMIM9</name>
</gene>
<dbReference type="PANTHER" id="PTHR41687:SF1">
    <property type="entry name" value="SMALL INTEGRAL MEMBRANE PROTEIN 9"/>
    <property type="match status" value="1"/>
</dbReference>
<feature type="chain" id="PRO_5034912719" evidence="2">
    <location>
        <begin position="33"/>
        <end position="98"/>
    </location>
</feature>
<feature type="signal peptide" evidence="2">
    <location>
        <begin position="1"/>
        <end position="32"/>
    </location>
</feature>
<dbReference type="AlphaFoldDB" id="A0A8C8ZG65"/>
<protein>
    <submittedName>
        <fullName evidence="3">Small integral membrane protein 9</fullName>
    </submittedName>
</protein>
<organism evidence="3 4">
    <name type="scientific">Prolemur simus</name>
    <name type="common">Greater bamboo lemur</name>
    <name type="synonym">Hapalemur simus</name>
    <dbReference type="NCBI Taxonomy" id="1328070"/>
    <lineage>
        <taxon>Eukaryota</taxon>
        <taxon>Metazoa</taxon>
        <taxon>Chordata</taxon>
        <taxon>Craniata</taxon>
        <taxon>Vertebrata</taxon>
        <taxon>Euteleostomi</taxon>
        <taxon>Mammalia</taxon>
        <taxon>Eutheria</taxon>
        <taxon>Euarchontoglires</taxon>
        <taxon>Primates</taxon>
        <taxon>Strepsirrhini</taxon>
        <taxon>Lemuriformes</taxon>
        <taxon>Lemuridae</taxon>
        <taxon>Prolemur</taxon>
    </lineage>
</organism>
<reference evidence="3" key="1">
    <citation type="submission" date="2025-08" db="UniProtKB">
        <authorList>
            <consortium name="Ensembl"/>
        </authorList>
    </citation>
    <scope>IDENTIFICATION</scope>
</reference>
<dbReference type="Proteomes" id="UP000694414">
    <property type="component" value="Unplaced"/>
</dbReference>
<proteinExistence type="predicted"/>
<evidence type="ECO:0000256" key="1">
    <source>
        <dbReference type="SAM" id="Phobius"/>
    </source>
</evidence>
<dbReference type="InterPro" id="IPR038853">
    <property type="entry name" value="Smim9"/>
</dbReference>
<feature type="transmembrane region" description="Helical" evidence="1">
    <location>
        <begin position="71"/>
        <end position="93"/>
    </location>
</feature>
<name>A0A8C8ZG65_PROSS</name>
<evidence type="ECO:0000313" key="3">
    <source>
        <dbReference type="Ensembl" id="ENSPSMP00000017515.1"/>
    </source>
</evidence>
<dbReference type="Ensembl" id="ENSPSMT00000020363.1">
    <property type="protein sequence ID" value="ENSPSMP00000017515.1"/>
    <property type="gene ID" value="ENSPSMG00000012462.1"/>
</dbReference>
<accession>A0A8C8ZG65</accession>
<evidence type="ECO:0000313" key="4">
    <source>
        <dbReference type="Proteomes" id="UP000694414"/>
    </source>
</evidence>
<keyword evidence="1" id="KW-0812">Transmembrane</keyword>
<keyword evidence="2" id="KW-0732">Signal</keyword>
<reference evidence="3" key="2">
    <citation type="submission" date="2025-09" db="UniProtKB">
        <authorList>
            <consortium name="Ensembl"/>
        </authorList>
    </citation>
    <scope>IDENTIFICATION</scope>
</reference>